<feature type="compositionally biased region" description="Low complexity" evidence="6">
    <location>
        <begin position="346"/>
        <end position="359"/>
    </location>
</feature>
<dbReference type="PROSITE" id="PS50118">
    <property type="entry name" value="HMG_BOX_2"/>
    <property type="match status" value="1"/>
</dbReference>
<feature type="domain" description="HMG box" evidence="7">
    <location>
        <begin position="216"/>
        <end position="284"/>
    </location>
</feature>
<dbReference type="GO" id="GO:0005634">
    <property type="term" value="C:nucleus"/>
    <property type="evidence" value="ECO:0007669"/>
    <property type="project" value="UniProtKB-UniRule"/>
</dbReference>
<dbReference type="Gene3D" id="1.10.30.10">
    <property type="entry name" value="High mobility group box domain"/>
    <property type="match status" value="1"/>
</dbReference>
<dbReference type="GO" id="GO:0000122">
    <property type="term" value="P:negative regulation of transcription by RNA polymerase II"/>
    <property type="evidence" value="ECO:0007669"/>
    <property type="project" value="TreeGrafter"/>
</dbReference>
<dbReference type="Proteomes" id="UP000663836">
    <property type="component" value="Unassembled WGS sequence"/>
</dbReference>
<feature type="compositionally biased region" description="Polar residues" evidence="6">
    <location>
        <begin position="321"/>
        <end position="337"/>
    </location>
</feature>
<evidence type="ECO:0000256" key="2">
    <source>
        <dbReference type="ARBA" id="ARBA00023125"/>
    </source>
</evidence>
<feature type="compositionally biased region" description="Low complexity" evidence="6">
    <location>
        <begin position="300"/>
        <end position="314"/>
    </location>
</feature>
<dbReference type="GO" id="GO:0030182">
    <property type="term" value="P:neuron differentiation"/>
    <property type="evidence" value="ECO:0007669"/>
    <property type="project" value="TreeGrafter"/>
</dbReference>
<evidence type="ECO:0000256" key="4">
    <source>
        <dbReference type="ARBA" id="ARBA00023242"/>
    </source>
</evidence>
<dbReference type="Proteomes" id="UP000663864">
    <property type="component" value="Unassembled WGS sequence"/>
</dbReference>
<keyword evidence="4 5" id="KW-0539">Nucleus</keyword>
<evidence type="ECO:0000256" key="1">
    <source>
        <dbReference type="ARBA" id="ARBA00023015"/>
    </source>
</evidence>
<name>A0A814EG87_9BILA</name>
<evidence type="ECO:0000256" key="6">
    <source>
        <dbReference type="SAM" id="MobiDB-lite"/>
    </source>
</evidence>
<dbReference type="InterPro" id="IPR009071">
    <property type="entry name" value="HMG_box_dom"/>
</dbReference>
<dbReference type="GO" id="GO:0007420">
    <property type="term" value="P:brain development"/>
    <property type="evidence" value="ECO:0007669"/>
    <property type="project" value="TreeGrafter"/>
</dbReference>
<dbReference type="GO" id="GO:0001228">
    <property type="term" value="F:DNA-binding transcription activator activity, RNA polymerase II-specific"/>
    <property type="evidence" value="ECO:0007669"/>
    <property type="project" value="TreeGrafter"/>
</dbReference>
<dbReference type="SMART" id="SM00398">
    <property type="entry name" value="HMG"/>
    <property type="match status" value="1"/>
</dbReference>
<dbReference type="InterPro" id="IPR050140">
    <property type="entry name" value="SRY-related_HMG-box_TF-like"/>
</dbReference>
<dbReference type="EMBL" id="CAJOBD010000898">
    <property type="protein sequence ID" value="CAF3733802.1"/>
    <property type="molecule type" value="Genomic_DNA"/>
</dbReference>
<dbReference type="PANTHER" id="PTHR10270">
    <property type="entry name" value="SOX TRANSCRIPTION FACTOR"/>
    <property type="match status" value="1"/>
</dbReference>
<comment type="caution">
    <text evidence="8">The sequence shown here is derived from an EMBL/GenBank/DDBJ whole genome shotgun (WGS) entry which is preliminary data.</text>
</comment>
<dbReference type="CDD" id="cd22004">
    <property type="entry name" value="HMG-box_SOX"/>
    <property type="match status" value="1"/>
</dbReference>
<reference evidence="8" key="1">
    <citation type="submission" date="2021-02" db="EMBL/GenBank/DDBJ databases">
        <authorList>
            <person name="Nowell W R."/>
        </authorList>
    </citation>
    <scope>NUCLEOTIDE SEQUENCE</scope>
</reference>
<keyword evidence="2 5" id="KW-0238">DNA-binding</keyword>
<dbReference type="PANTHER" id="PTHR10270:SF323">
    <property type="entry name" value="TRANSCRIPTION FACTOR SOX-14-RELATED"/>
    <property type="match status" value="1"/>
</dbReference>
<evidence type="ECO:0000259" key="7">
    <source>
        <dbReference type="PROSITE" id="PS50118"/>
    </source>
</evidence>
<protein>
    <recommendedName>
        <fullName evidence="7">HMG box domain-containing protein</fullName>
    </recommendedName>
</protein>
<evidence type="ECO:0000256" key="5">
    <source>
        <dbReference type="PROSITE-ProRule" id="PRU00267"/>
    </source>
</evidence>
<keyword evidence="1" id="KW-0805">Transcription regulation</keyword>
<dbReference type="SUPFAM" id="SSF47095">
    <property type="entry name" value="HMG-box"/>
    <property type="match status" value="1"/>
</dbReference>
<proteinExistence type="predicted"/>
<dbReference type="InterPro" id="IPR036910">
    <property type="entry name" value="HMG_box_dom_sf"/>
</dbReference>
<evidence type="ECO:0000313" key="8">
    <source>
        <dbReference type="EMBL" id="CAF0965953.1"/>
    </source>
</evidence>
<evidence type="ECO:0000256" key="3">
    <source>
        <dbReference type="ARBA" id="ARBA00023163"/>
    </source>
</evidence>
<gene>
    <name evidence="9" type="ORF">JBS370_LOCUS11577</name>
    <name evidence="8" type="ORF">ZHD862_LOCUS10749</name>
</gene>
<dbReference type="GO" id="GO:0000978">
    <property type="term" value="F:RNA polymerase II cis-regulatory region sequence-specific DNA binding"/>
    <property type="evidence" value="ECO:0007669"/>
    <property type="project" value="TreeGrafter"/>
</dbReference>
<evidence type="ECO:0000313" key="9">
    <source>
        <dbReference type="EMBL" id="CAF3733802.1"/>
    </source>
</evidence>
<accession>A0A814EG87</accession>
<evidence type="ECO:0000313" key="10">
    <source>
        <dbReference type="Proteomes" id="UP000663864"/>
    </source>
</evidence>
<feature type="region of interest" description="Disordered" evidence="6">
    <location>
        <begin position="278"/>
        <end position="359"/>
    </location>
</feature>
<keyword evidence="3" id="KW-0804">Transcription</keyword>
<dbReference type="AlphaFoldDB" id="A0A814EG87"/>
<dbReference type="EMBL" id="CAJNOT010000391">
    <property type="protein sequence ID" value="CAF0965953.1"/>
    <property type="molecule type" value="Genomic_DNA"/>
</dbReference>
<organism evidence="8 10">
    <name type="scientific">Rotaria sordida</name>
    <dbReference type="NCBI Taxonomy" id="392033"/>
    <lineage>
        <taxon>Eukaryota</taxon>
        <taxon>Metazoa</taxon>
        <taxon>Spiralia</taxon>
        <taxon>Gnathifera</taxon>
        <taxon>Rotifera</taxon>
        <taxon>Eurotatoria</taxon>
        <taxon>Bdelloidea</taxon>
        <taxon>Philodinida</taxon>
        <taxon>Philodinidae</taxon>
        <taxon>Rotaria</taxon>
    </lineage>
</organism>
<sequence length="425" mass="47366">MMSTSIDPHNNSNGRSLRIVSTNRLFTKVRTEQPTDSILPSIMDATSLFSDHHHHLDVFPKDEPILDETTIITSSSSSPPPSFVDFHQNLSTSTSTLSSPTSFSPLQHDHSYGISTNSSSLLSSPDTLTTSDLNIQNSTNTNTNSKSSVIVTWPQINCRALRPDDYHMLLELLSSNTNTDSPPIFFGSALIDPTTPTPYSDATRTQPKKRVRPGHVKRPMNAFMVFSQIERRKMVQLAPHLPNADISKCCGAKWKRMSLRERQPYMEESERLKHLHARQYPTYKYQPRKRCKTNQTTNVASHPPSTTASSSSSSSPPPPSNRMTTIPSQISIATKEQPQTPPPSLPQSSSSSSSSTSNPNDPISLLVATLFDQKLAMFASNLQQFNIDHLQYHFTPPNTQLYPTPTPMPFDPVAFLAKQQQHRLI</sequence>
<dbReference type="Pfam" id="PF00505">
    <property type="entry name" value="HMG_box"/>
    <property type="match status" value="1"/>
</dbReference>
<dbReference type="FunFam" id="1.10.30.10:FF:000003">
    <property type="entry name" value="Putative transcription factor SOX-6"/>
    <property type="match status" value="1"/>
</dbReference>
<feature type="DNA-binding region" description="HMG box" evidence="5">
    <location>
        <begin position="216"/>
        <end position="284"/>
    </location>
</feature>